<dbReference type="AlphaFoldDB" id="A0A366JL35"/>
<proteinExistence type="predicted"/>
<comment type="caution">
    <text evidence="1">The sequence shown here is derived from an EMBL/GenBank/DDBJ whole genome shotgun (WGS) entry which is preliminary data.</text>
</comment>
<dbReference type="Pfam" id="PF14106">
    <property type="entry name" value="DUF4279"/>
    <property type="match status" value="1"/>
</dbReference>
<organism evidence="1 2">
    <name type="scientific">Cytobacillus firmus</name>
    <name type="common">Bacillus firmus</name>
    <dbReference type="NCBI Taxonomy" id="1399"/>
    <lineage>
        <taxon>Bacteria</taxon>
        <taxon>Bacillati</taxon>
        <taxon>Bacillota</taxon>
        <taxon>Bacilli</taxon>
        <taxon>Bacillales</taxon>
        <taxon>Bacillaceae</taxon>
        <taxon>Cytobacillus</taxon>
    </lineage>
</organism>
<dbReference type="Proteomes" id="UP000252731">
    <property type="component" value="Unassembled WGS sequence"/>
</dbReference>
<evidence type="ECO:0000313" key="1">
    <source>
        <dbReference type="EMBL" id="RBP86590.1"/>
    </source>
</evidence>
<sequence>MDKTQVIVNFSLDGDEFSLDDVTEKLEVTHTETHKKGDLIQNCSTACYRKETSWDLGTGYQVSLM</sequence>
<evidence type="ECO:0000313" key="2">
    <source>
        <dbReference type="Proteomes" id="UP000252731"/>
    </source>
</evidence>
<dbReference type="EMBL" id="QNSF01000025">
    <property type="protein sequence ID" value="RBP86590.1"/>
    <property type="molecule type" value="Genomic_DNA"/>
</dbReference>
<dbReference type="InterPro" id="IPR025459">
    <property type="entry name" value="DUF4279"/>
</dbReference>
<keyword evidence="2" id="KW-1185">Reference proteome</keyword>
<protein>
    <submittedName>
        <fullName evidence="1">Uncharacterized protein DUF4279</fullName>
    </submittedName>
</protein>
<name>A0A366JL35_CYTFI</name>
<accession>A0A366JL35</accession>
<reference evidence="1 2" key="1">
    <citation type="submission" date="2018-06" db="EMBL/GenBank/DDBJ databases">
        <title>Freshwater and sediment microbial communities from various areas in North America, analyzing microbe dynamics in response to fracking.</title>
        <authorList>
            <person name="Lamendella R."/>
        </authorList>
    </citation>
    <scope>NUCLEOTIDE SEQUENCE [LARGE SCALE GENOMIC DNA]</scope>
    <source>
        <strain evidence="1 2">14_TX</strain>
    </source>
</reference>
<gene>
    <name evidence="1" type="ORF">DFO70_12558</name>
</gene>